<dbReference type="OrthoDB" id="9809356at2"/>
<keyword evidence="8" id="KW-0460">Magnesium</keyword>
<dbReference type="EC" id="6.3.2.17" evidence="3"/>
<keyword evidence="7 11" id="KW-0067">ATP-binding</keyword>
<dbReference type="Gene3D" id="3.40.1190.10">
    <property type="entry name" value="Mur-like, catalytic domain"/>
    <property type="match status" value="1"/>
</dbReference>
<keyword evidence="15" id="KW-1185">Reference proteome</keyword>
<comment type="similarity">
    <text evidence="2 11">Belongs to the folylpolyglutamate synthase family.</text>
</comment>
<dbReference type="SUPFAM" id="SSF53623">
    <property type="entry name" value="MurD-like peptide ligases, catalytic domain"/>
    <property type="match status" value="1"/>
</dbReference>
<dbReference type="InterPro" id="IPR036615">
    <property type="entry name" value="Mur_ligase_C_dom_sf"/>
</dbReference>
<dbReference type="Pfam" id="PF08245">
    <property type="entry name" value="Mur_ligase_M"/>
    <property type="match status" value="1"/>
</dbReference>
<dbReference type="InterPro" id="IPR001645">
    <property type="entry name" value="Folylpolyglutamate_synth"/>
</dbReference>
<dbReference type="NCBIfam" id="TIGR01499">
    <property type="entry name" value="folC"/>
    <property type="match status" value="1"/>
</dbReference>
<dbReference type="PANTHER" id="PTHR11136:SF0">
    <property type="entry name" value="DIHYDROFOLATE SYNTHETASE-RELATED"/>
    <property type="match status" value="1"/>
</dbReference>
<dbReference type="EMBL" id="JPME01000018">
    <property type="protein sequence ID" value="KEZ89474.1"/>
    <property type="molecule type" value="Genomic_DNA"/>
</dbReference>
<keyword evidence="4 11" id="KW-0436">Ligase</keyword>
<accession>A0A084JKJ0</accession>
<gene>
    <name evidence="14" type="ORF">IO98_16040</name>
</gene>
<dbReference type="Proteomes" id="UP000028525">
    <property type="component" value="Unassembled WGS sequence"/>
</dbReference>
<proteinExistence type="inferred from homology"/>
<comment type="caution">
    <text evidence="14">The sequence shown here is derived from an EMBL/GenBank/DDBJ whole genome shotgun (WGS) entry which is preliminary data.</text>
</comment>
<evidence type="ECO:0000256" key="8">
    <source>
        <dbReference type="ARBA" id="ARBA00022842"/>
    </source>
</evidence>
<dbReference type="Gene3D" id="3.90.190.20">
    <property type="entry name" value="Mur ligase, C-terminal domain"/>
    <property type="match status" value="1"/>
</dbReference>
<protein>
    <recommendedName>
        <fullName evidence="3">tetrahydrofolate synthase</fullName>
        <ecNumber evidence="3">6.3.2.17</ecNumber>
    </recommendedName>
    <alternativeName>
        <fullName evidence="9">Tetrahydrofolylpolyglutamate synthase</fullName>
    </alternativeName>
</protein>
<keyword evidence="5" id="KW-0479">Metal-binding</keyword>
<keyword evidence="6 11" id="KW-0547">Nucleotide-binding</keyword>
<evidence type="ECO:0000313" key="15">
    <source>
        <dbReference type="Proteomes" id="UP000028525"/>
    </source>
</evidence>
<dbReference type="InterPro" id="IPR018109">
    <property type="entry name" value="Folylpolyglutamate_synth_CS"/>
</dbReference>
<evidence type="ECO:0000259" key="13">
    <source>
        <dbReference type="Pfam" id="PF08245"/>
    </source>
</evidence>
<reference evidence="14 15" key="1">
    <citation type="submission" date="2014-07" db="EMBL/GenBank/DDBJ databases">
        <title>Draft genome of Clostridium celerecrescens 152B isolated from sediments associated with methane hydrate from Krishna Godavari basin.</title>
        <authorList>
            <person name="Honkalas V.S."/>
            <person name="Dabir A.P."/>
            <person name="Arora P."/>
            <person name="Dhakephalkar P.K."/>
        </authorList>
    </citation>
    <scope>NUCLEOTIDE SEQUENCE [LARGE SCALE GENOMIC DNA]</scope>
    <source>
        <strain evidence="14 15">152B</strain>
    </source>
</reference>
<dbReference type="Pfam" id="PF02875">
    <property type="entry name" value="Mur_ligase_C"/>
    <property type="match status" value="1"/>
</dbReference>
<dbReference type="InterPro" id="IPR036565">
    <property type="entry name" value="Mur-like_cat_sf"/>
</dbReference>
<dbReference type="PANTHER" id="PTHR11136">
    <property type="entry name" value="FOLYLPOLYGLUTAMATE SYNTHASE-RELATED"/>
    <property type="match status" value="1"/>
</dbReference>
<dbReference type="AlphaFoldDB" id="A0A084JKJ0"/>
<dbReference type="STRING" id="29354.IO98_16040"/>
<comment type="cofactor">
    <cofactor evidence="1">
        <name>Mg(2+)</name>
        <dbReference type="ChEBI" id="CHEBI:18420"/>
    </cofactor>
</comment>
<evidence type="ECO:0000256" key="9">
    <source>
        <dbReference type="ARBA" id="ARBA00030592"/>
    </source>
</evidence>
<organism evidence="14 15">
    <name type="scientific">Lacrimispora celerecrescens</name>
    <dbReference type="NCBI Taxonomy" id="29354"/>
    <lineage>
        <taxon>Bacteria</taxon>
        <taxon>Bacillati</taxon>
        <taxon>Bacillota</taxon>
        <taxon>Clostridia</taxon>
        <taxon>Lachnospirales</taxon>
        <taxon>Lachnospiraceae</taxon>
        <taxon>Lacrimispora</taxon>
    </lineage>
</organism>
<dbReference type="GO" id="GO:0005524">
    <property type="term" value="F:ATP binding"/>
    <property type="evidence" value="ECO:0007669"/>
    <property type="project" value="UniProtKB-KW"/>
</dbReference>
<evidence type="ECO:0000256" key="5">
    <source>
        <dbReference type="ARBA" id="ARBA00022723"/>
    </source>
</evidence>
<evidence type="ECO:0000256" key="10">
    <source>
        <dbReference type="ARBA" id="ARBA00047493"/>
    </source>
</evidence>
<evidence type="ECO:0000256" key="6">
    <source>
        <dbReference type="ARBA" id="ARBA00022741"/>
    </source>
</evidence>
<dbReference type="GO" id="GO:0004326">
    <property type="term" value="F:tetrahydrofolylpolyglutamate synthase activity"/>
    <property type="evidence" value="ECO:0007669"/>
    <property type="project" value="UniProtKB-EC"/>
</dbReference>
<feature type="domain" description="Mur ligase C-terminal" evidence="12">
    <location>
        <begin position="302"/>
        <end position="424"/>
    </location>
</feature>
<evidence type="ECO:0000313" key="14">
    <source>
        <dbReference type="EMBL" id="KEZ89474.1"/>
    </source>
</evidence>
<name>A0A084JKJ0_9FIRM</name>
<dbReference type="FunFam" id="3.40.1190.10:FF:000011">
    <property type="entry name" value="Folylpolyglutamate synthase/dihydrofolate synthase"/>
    <property type="match status" value="1"/>
</dbReference>
<dbReference type="GO" id="GO:0008841">
    <property type="term" value="F:dihydrofolate synthase activity"/>
    <property type="evidence" value="ECO:0007669"/>
    <property type="project" value="TreeGrafter"/>
</dbReference>
<evidence type="ECO:0000259" key="12">
    <source>
        <dbReference type="Pfam" id="PF02875"/>
    </source>
</evidence>
<dbReference type="PROSITE" id="PS01012">
    <property type="entry name" value="FOLYLPOLYGLU_SYNT_2"/>
    <property type="match status" value="1"/>
</dbReference>
<dbReference type="GO" id="GO:0005737">
    <property type="term" value="C:cytoplasm"/>
    <property type="evidence" value="ECO:0007669"/>
    <property type="project" value="TreeGrafter"/>
</dbReference>
<dbReference type="PIRSF" id="PIRSF001563">
    <property type="entry name" value="Folylpolyglu_synth"/>
    <property type="match status" value="1"/>
</dbReference>
<evidence type="ECO:0000256" key="4">
    <source>
        <dbReference type="ARBA" id="ARBA00022598"/>
    </source>
</evidence>
<sequence length="441" mass="49348">MKNDETAEEYLGRIPMWTRKKNSLEDIRKFLCEMGEPDEEMKIIHVAGTNGKGSVCAFLQSVIRKTGCRVGTFTSPHLIETRERFCINGEMVSEKVFEESYQTIRMLSENMMEKGYCHPSYFEFLFYMAMDMFHKTEVDIVILETGLGGRLDTTNVIKSPLVSVITSISLDHTEYLGDTIEKIAWEKAGIIKKGVTVVFDGTNGQASQVIRSRAKELGSSFCEVDRLGYEITGYEDKGCKARFLKAEGDFMEVTVPTVAEYQVMNAFLSFKALEAAGLKEVMGLEISEEQVKEGIAGMYWPGRMEEVLPGVYLDGAHNPGGIQAFTKAAAGLCETRKKRADLLFSSVSDKDHDKMIKEIAGELPLDHVVVAHIHSERGLETDVLLKEFQNACGCSVEGFQTVEEAVLYMLHKRDEGHLLFCVGSLYLMGEIKAVLRRNSIP</sequence>
<dbReference type="InterPro" id="IPR013221">
    <property type="entry name" value="Mur_ligase_cen"/>
</dbReference>
<evidence type="ECO:0000256" key="2">
    <source>
        <dbReference type="ARBA" id="ARBA00008276"/>
    </source>
</evidence>
<evidence type="ECO:0000256" key="3">
    <source>
        <dbReference type="ARBA" id="ARBA00013025"/>
    </source>
</evidence>
<feature type="domain" description="Mur ligase central" evidence="13">
    <location>
        <begin position="46"/>
        <end position="270"/>
    </location>
</feature>
<dbReference type="PROSITE" id="PS01011">
    <property type="entry name" value="FOLYLPOLYGLU_SYNT_1"/>
    <property type="match status" value="1"/>
</dbReference>
<evidence type="ECO:0000256" key="11">
    <source>
        <dbReference type="PIRNR" id="PIRNR001563"/>
    </source>
</evidence>
<dbReference type="SUPFAM" id="SSF53244">
    <property type="entry name" value="MurD-like peptide ligases, peptide-binding domain"/>
    <property type="match status" value="1"/>
</dbReference>
<evidence type="ECO:0000256" key="7">
    <source>
        <dbReference type="ARBA" id="ARBA00022840"/>
    </source>
</evidence>
<comment type="catalytic activity">
    <reaction evidence="10">
        <text>(6S)-5,6,7,8-tetrahydrofolyl-(gamma-L-Glu)(n) + L-glutamate + ATP = (6S)-5,6,7,8-tetrahydrofolyl-(gamma-L-Glu)(n+1) + ADP + phosphate + H(+)</text>
        <dbReference type="Rhea" id="RHEA:10580"/>
        <dbReference type="Rhea" id="RHEA-COMP:14738"/>
        <dbReference type="Rhea" id="RHEA-COMP:14740"/>
        <dbReference type="ChEBI" id="CHEBI:15378"/>
        <dbReference type="ChEBI" id="CHEBI:29985"/>
        <dbReference type="ChEBI" id="CHEBI:30616"/>
        <dbReference type="ChEBI" id="CHEBI:43474"/>
        <dbReference type="ChEBI" id="CHEBI:141005"/>
        <dbReference type="ChEBI" id="CHEBI:456216"/>
        <dbReference type="EC" id="6.3.2.17"/>
    </reaction>
</comment>
<dbReference type="InterPro" id="IPR004101">
    <property type="entry name" value="Mur_ligase_C"/>
</dbReference>
<dbReference type="GO" id="GO:0046872">
    <property type="term" value="F:metal ion binding"/>
    <property type="evidence" value="ECO:0007669"/>
    <property type="project" value="UniProtKB-KW"/>
</dbReference>
<evidence type="ECO:0000256" key="1">
    <source>
        <dbReference type="ARBA" id="ARBA00001946"/>
    </source>
</evidence>